<name>A0AAQ4ESJ1_AMBAM</name>
<comment type="caution">
    <text evidence="1">The sequence shown here is derived from an EMBL/GenBank/DDBJ whole genome shotgun (WGS) entry which is preliminary data.</text>
</comment>
<keyword evidence="2" id="KW-1185">Reference proteome</keyword>
<gene>
    <name evidence="1" type="ORF">V5799_020894</name>
</gene>
<organism evidence="1 2">
    <name type="scientific">Amblyomma americanum</name>
    <name type="common">Lone star tick</name>
    <dbReference type="NCBI Taxonomy" id="6943"/>
    <lineage>
        <taxon>Eukaryota</taxon>
        <taxon>Metazoa</taxon>
        <taxon>Ecdysozoa</taxon>
        <taxon>Arthropoda</taxon>
        <taxon>Chelicerata</taxon>
        <taxon>Arachnida</taxon>
        <taxon>Acari</taxon>
        <taxon>Parasitiformes</taxon>
        <taxon>Ixodida</taxon>
        <taxon>Ixodoidea</taxon>
        <taxon>Ixodidae</taxon>
        <taxon>Amblyomminae</taxon>
        <taxon>Amblyomma</taxon>
    </lineage>
</organism>
<dbReference type="Proteomes" id="UP001321473">
    <property type="component" value="Unassembled WGS sequence"/>
</dbReference>
<evidence type="ECO:0000313" key="2">
    <source>
        <dbReference type="Proteomes" id="UP001321473"/>
    </source>
</evidence>
<protein>
    <submittedName>
        <fullName evidence="1">Uncharacterized protein</fullName>
    </submittedName>
</protein>
<proteinExistence type="predicted"/>
<dbReference type="AlphaFoldDB" id="A0AAQ4ESJ1"/>
<accession>A0AAQ4ESJ1</accession>
<dbReference type="EMBL" id="JARKHS020011499">
    <property type="protein sequence ID" value="KAK8777764.1"/>
    <property type="molecule type" value="Genomic_DNA"/>
</dbReference>
<sequence>MHHLNHRFRSSGFRYACDWRSFLRIVELSGRISRRRRSVCRQSSRGTVRACGIGHPEAFSRHQAWGLSGASAGRFSTRELESSKQQLQGCKALPTPRVRCRHE</sequence>
<evidence type="ECO:0000313" key="1">
    <source>
        <dbReference type="EMBL" id="KAK8777764.1"/>
    </source>
</evidence>
<reference evidence="1 2" key="1">
    <citation type="journal article" date="2023" name="Arcadia Sci">
        <title>De novo assembly of a long-read Amblyomma americanum tick genome.</title>
        <authorList>
            <person name="Chou S."/>
            <person name="Poskanzer K.E."/>
            <person name="Rollins M."/>
            <person name="Thuy-Boun P.S."/>
        </authorList>
    </citation>
    <scope>NUCLEOTIDE SEQUENCE [LARGE SCALE GENOMIC DNA]</scope>
    <source>
        <strain evidence="1">F_SG_1</strain>
        <tissue evidence="1">Salivary glands</tissue>
    </source>
</reference>